<dbReference type="InterPro" id="IPR036383">
    <property type="entry name" value="TSP1_rpt_sf"/>
</dbReference>
<dbReference type="InterPro" id="IPR020894">
    <property type="entry name" value="Cadherin_CS"/>
</dbReference>
<feature type="domain" description="Cadherin" evidence="7">
    <location>
        <begin position="585"/>
        <end position="677"/>
    </location>
</feature>
<dbReference type="PRINTS" id="PR00205">
    <property type="entry name" value="CADHERIN"/>
</dbReference>
<dbReference type="InterPro" id="IPR015919">
    <property type="entry name" value="Cadherin-like_sf"/>
</dbReference>
<feature type="domain" description="Cadherin" evidence="7">
    <location>
        <begin position="772"/>
        <end position="875"/>
    </location>
</feature>
<dbReference type="GO" id="GO:0045296">
    <property type="term" value="F:cadherin binding"/>
    <property type="evidence" value="ECO:0007669"/>
    <property type="project" value="TreeGrafter"/>
</dbReference>
<dbReference type="PROSITE" id="PS50092">
    <property type="entry name" value="TSP1"/>
    <property type="match status" value="2"/>
</dbReference>
<protein>
    <recommendedName>
        <fullName evidence="7">Cadherin domain-containing protein</fullName>
    </recommendedName>
</protein>
<keyword evidence="2" id="KW-0677">Repeat</keyword>
<dbReference type="SMART" id="SM00209">
    <property type="entry name" value="TSP1"/>
    <property type="match status" value="2"/>
</dbReference>
<dbReference type="GO" id="GO:0016477">
    <property type="term" value="P:cell migration"/>
    <property type="evidence" value="ECO:0007669"/>
    <property type="project" value="TreeGrafter"/>
</dbReference>
<dbReference type="EMBL" id="UYJE01006661">
    <property type="protein sequence ID" value="VDI47867.1"/>
    <property type="molecule type" value="Genomic_DNA"/>
</dbReference>
<dbReference type="Gene3D" id="2.20.100.10">
    <property type="entry name" value="Thrombospondin type-1 (TSP1) repeat"/>
    <property type="match status" value="2"/>
</dbReference>
<dbReference type="SMART" id="SM00112">
    <property type="entry name" value="CA"/>
    <property type="match status" value="5"/>
</dbReference>
<organism evidence="8 9">
    <name type="scientific">Mytilus galloprovincialis</name>
    <name type="common">Mediterranean mussel</name>
    <dbReference type="NCBI Taxonomy" id="29158"/>
    <lineage>
        <taxon>Eukaryota</taxon>
        <taxon>Metazoa</taxon>
        <taxon>Spiralia</taxon>
        <taxon>Lophotrochozoa</taxon>
        <taxon>Mollusca</taxon>
        <taxon>Bivalvia</taxon>
        <taxon>Autobranchia</taxon>
        <taxon>Pteriomorphia</taxon>
        <taxon>Mytilida</taxon>
        <taxon>Mytiloidea</taxon>
        <taxon>Mytilidae</taxon>
        <taxon>Mytilinae</taxon>
        <taxon>Mytilus</taxon>
    </lineage>
</organism>
<gene>
    <name evidence="8" type="ORF">MGAL_10B015039</name>
</gene>
<comment type="caution">
    <text evidence="8">The sequence shown here is derived from an EMBL/GenBank/DDBJ whole genome shotgun (WGS) entry which is preliminary data.</text>
</comment>
<reference evidence="8" key="1">
    <citation type="submission" date="2018-11" db="EMBL/GenBank/DDBJ databases">
        <authorList>
            <person name="Alioto T."/>
            <person name="Alioto T."/>
        </authorList>
    </citation>
    <scope>NUCLEOTIDE SEQUENCE</scope>
</reference>
<dbReference type="Proteomes" id="UP000596742">
    <property type="component" value="Unassembled WGS sequence"/>
</dbReference>
<evidence type="ECO:0000313" key="9">
    <source>
        <dbReference type="Proteomes" id="UP000596742"/>
    </source>
</evidence>
<keyword evidence="6" id="KW-1133">Transmembrane helix</keyword>
<dbReference type="CDD" id="cd11304">
    <property type="entry name" value="Cadherin_repeat"/>
    <property type="match status" value="3"/>
</dbReference>
<dbReference type="Pfam" id="PF00028">
    <property type="entry name" value="Cadherin"/>
    <property type="match status" value="1"/>
</dbReference>
<dbReference type="Gene3D" id="2.60.40.60">
    <property type="entry name" value="Cadherins"/>
    <property type="match status" value="5"/>
</dbReference>
<dbReference type="PANTHER" id="PTHR24027">
    <property type="entry name" value="CADHERIN-23"/>
    <property type="match status" value="1"/>
</dbReference>
<feature type="domain" description="Cadherin" evidence="7">
    <location>
        <begin position="670"/>
        <end position="771"/>
    </location>
</feature>
<dbReference type="OrthoDB" id="6080355at2759"/>
<evidence type="ECO:0000259" key="7">
    <source>
        <dbReference type="PROSITE" id="PS50268"/>
    </source>
</evidence>
<keyword evidence="6" id="KW-0812">Transmembrane</keyword>
<comment type="subcellular location">
    <subcellularLocation>
        <location evidence="1">Membrane</location>
    </subcellularLocation>
</comment>
<dbReference type="AlphaFoldDB" id="A0A8B6FFC0"/>
<dbReference type="PANTHER" id="PTHR24027:SF442">
    <property type="entry name" value="PROTOCADHERIN-15 ISOFORM X1"/>
    <property type="match status" value="1"/>
</dbReference>
<dbReference type="GO" id="GO:0016342">
    <property type="term" value="C:catenin complex"/>
    <property type="evidence" value="ECO:0007669"/>
    <property type="project" value="TreeGrafter"/>
</dbReference>
<dbReference type="InterPro" id="IPR000884">
    <property type="entry name" value="TSP1_rpt"/>
</dbReference>
<name>A0A8B6FFC0_MYTGA</name>
<dbReference type="PROSITE" id="PS50268">
    <property type="entry name" value="CADHERIN_2"/>
    <property type="match status" value="4"/>
</dbReference>
<keyword evidence="4 6" id="KW-0472">Membrane</keyword>
<dbReference type="GO" id="GO:0005509">
    <property type="term" value="F:calcium ion binding"/>
    <property type="evidence" value="ECO:0007669"/>
    <property type="project" value="UniProtKB-UniRule"/>
</dbReference>
<feature type="non-terminal residue" evidence="8">
    <location>
        <position position="1"/>
    </location>
</feature>
<proteinExistence type="predicted"/>
<feature type="transmembrane region" description="Helical" evidence="6">
    <location>
        <begin position="992"/>
        <end position="1017"/>
    </location>
</feature>
<evidence type="ECO:0000256" key="3">
    <source>
        <dbReference type="ARBA" id="ARBA00022837"/>
    </source>
</evidence>
<dbReference type="GO" id="GO:0007156">
    <property type="term" value="P:homophilic cell adhesion via plasma membrane adhesion molecules"/>
    <property type="evidence" value="ECO:0007669"/>
    <property type="project" value="InterPro"/>
</dbReference>
<dbReference type="SUPFAM" id="SSF82895">
    <property type="entry name" value="TSP-1 type 1 repeat"/>
    <property type="match status" value="2"/>
</dbReference>
<keyword evidence="3 5" id="KW-0106">Calcium</keyword>
<keyword evidence="9" id="KW-1185">Reference proteome</keyword>
<dbReference type="PROSITE" id="PS00232">
    <property type="entry name" value="CADHERIN_1"/>
    <property type="match status" value="1"/>
</dbReference>
<dbReference type="GO" id="GO:0008013">
    <property type="term" value="F:beta-catenin binding"/>
    <property type="evidence" value="ECO:0007669"/>
    <property type="project" value="TreeGrafter"/>
</dbReference>
<dbReference type="InterPro" id="IPR039808">
    <property type="entry name" value="Cadherin"/>
</dbReference>
<dbReference type="Pfam" id="PF00090">
    <property type="entry name" value="TSP_1"/>
    <property type="match status" value="2"/>
</dbReference>
<feature type="domain" description="Cadherin" evidence="7">
    <location>
        <begin position="876"/>
        <end position="979"/>
    </location>
</feature>
<evidence type="ECO:0000313" key="8">
    <source>
        <dbReference type="EMBL" id="VDI47867.1"/>
    </source>
</evidence>
<evidence type="ECO:0000256" key="4">
    <source>
        <dbReference type="ARBA" id="ARBA00023136"/>
    </source>
</evidence>
<evidence type="ECO:0000256" key="6">
    <source>
        <dbReference type="SAM" id="Phobius"/>
    </source>
</evidence>
<evidence type="ECO:0000256" key="2">
    <source>
        <dbReference type="ARBA" id="ARBA00022737"/>
    </source>
</evidence>
<dbReference type="SUPFAM" id="SSF49313">
    <property type="entry name" value="Cadherin-like"/>
    <property type="match status" value="5"/>
</dbReference>
<evidence type="ECO:0000256" key="1">
    <source>
        <dbReference type="ARBA" id="ARBA00004370"/>
    </source>
</evidence>
<sequence>SHVLASHIVGCDEVTPLTVFGECTGYCINGVLTWLELWTRECCTQGHAAKNCARTEWIYENITCIGTDDTACCPVDGDWTTWGDWNTCPVTCEGTVNNQNRIRTCTDPEPECGGSECTDYGESSTEYQTCNTECCPVDGDWTAWVEWDACSVTCGAGIQYRYRDCSDPLVYCDGANCTDCEGSLCNDIIQRDTETNICNDFDCFICGNRYIGYGDPSMFTALDDSNTDYGILADSEFYLSNCCGVIKSWEFSTSNNGELHLMVWRNSGSTYTLTGMNTYVISSGTVGYTITYTVRESGRIPIQHGDMLGWYTPGNEVIPYNVSVPQNFRMTSNVVVAVGDTFGWSSVGYTNDRAYAIRIYTDNNSVPIFTNLDREIVIFDDEPVASNIYKVEFYDDDIKGDLVWNVTSSDTSISFNTDTEYVYLVSSLDVGTYTLMFELMDSCYNVAFDTITVMVYNTPPRITSLPNFITLHEDIQEGQLLHTLVVFDQQADDTITCVLTNSTPSTDKYSVDLMTGTSDYGIYIQPNPSLDYHSIKTYQLLISCDDGKNDASTGYFFVHIEKNHPPLFINLPASIDLDAPSTVLGDVIYTVQIFDDENDTVTFNMTTEPSEAPFEINQNGEIIATNNISLIFTPAYDLVVYVSDGKTNVGPRSLSVHVTDINDVLVISNLPLSEPFLVEENTAIGTILYHVRVQDLDVNDNIQMYATSEPSIGLTYFNLTTDGYLTVSSTLDYESLTNTSYILNITATDGKNTATATISLIVTDQNEAPVFQQIQYSVEVNESAKSTAFPLVGFIIDDPDVSDSFTYSIDCGNDTWRFSMSNETGEIMYAYDYDLDTIRISQYNCTVKVIDNGSNIGTTHLTININDINDNIPYFNQTQYTFYITPYGAVGINIGGVAAYDIDIEFGTITYSLNMTMYSNLFIQIKNEGILYINEILSNDFNYGDVMTFTVTAEDNGGLQTTVTVWIVFAEINTDLPIATIPIAFLEDPRNILWLTALATLILAFTLGVCIFCTDFCKAKRIRRRPARRPKTVKLFSPIAAKEAPKRKAEIEVSTTAASAMPYRKPSNLWNFWSTDGWSISSGDSPDISDNLTISTESTNLSRNITNRSNTGDGTLFHFWRDNNDEGWL</sequence>
<dbReference type="InterPro" id="IPR002126">
    <property type="entry name" value="Cadherin-like_dom"/>
</dbReference>
<evidence type="ECO:0000256" key="5">
    <source>
        <dbReference type="PROSITE-ProRule" id="PRU00043"/>
    </source>
</evidence>
<accession>A0A8B6FFC0</accession>